<keyword evidence="2" id="KW-1185">Reference proteome</keyword>
<accession>A0A552UFR1</accession>
<reference evidence="1 2" key="1">
    <citation type="submission" date="2019-07" db="EMBL/GenBank/DDBJ databases">
        <title>Novel species isolated from glacier.</title>
        <authorList>
            <person name="Liu Q."/>
            <person name="Xin Y.-H."/>
        </authorList>
    </citation>
    <scope>NUCLEOTIDE SEQUENCE [LARGE SCALE GENOMIC DNA]</scope>
    <source>
        <strain evidence="1 2">LB1R16</strain>
    </source>
</reference>
<protein>
    <recommendedName>
        <fullName evidence="3">Lipoprotein</fullName>
    </recommendedName>
</protein>
<organism evidence="1 2">
    <name type="scientific">Glacieibacterium frigidum</name>
    <dbReference type="NCBI Taxonomy" id="2593303"/>
    <lineage>
        <taxon>Bacteria</taxon>
        <taxon>Pseudomonadati</taxon>
        <taxon>Pseudomonadota</taxon>
        <taxon>Alphaproteobacteria</taxon>
        <taxon>Sphingomonadales</taxon>
        <taxon>Sphingosinicellaceae</taxon>
        <taxon>Glacieibacterium</taxon>
    </lineage>
</organism>
<dbReference type="RefSeq" id="WP_143554604.1">
    <property type="nucleotide sequence ID" value="NZ_VJWA01000001.1"/>
</dbReference>
<dbReference type="Proteomes" id="UP000317894">
    <property type="component" value="Unassembled WGS sequence"/>
</dbReference>
<comment type="caution">
    <text evidence="1">The sequence shown here is derived from an EMBL/GenBank/DDBJ whole genome shotgun (WGS) entry which is preliminary data.</text>
</comment>
<gene>
    <name evidence="1" type="ORF">FMM06_02295</name>
</gene>
<evidence type="ECO:0000313" key="2">
    <source>
        <dbReference type="Proteomes" id="UP000317894"/>
    </source>
</evidence>
<dbReference type="EMBL" id="VJWA01000001">
    <property type="protein sequence ID" value="TRW17060.1"/>
    <property type="molecule type" value="Genomic_DNA"/>
</dbReference>
<dbReference type="PROSITE" id="PS51257">
    <property type="entry name" value="PROKAR_LIPOPROTEIN"/>
    <property type="match status" value="1"/>
</dbReference>
<evidence type="ECO:0000313" key="1">
    <source>
        <dbReference type="EMBL" id="TRW17060.1"/>
    </source>
</evidence>
<evidence type="ECO:0008006" key="3">
    <source>
        <dbReference type="Google" id="ProtNLM"/>
    </source>
</evidence>
<dbReference type="AlphaFoldDB" id="A0A552UFR1"/>
<proteinExistence type="predicted"/>
<sequence length="124" mass="12714">MRGPIVLAAVALLVAGCNDKAGVATADGHGRYLGLGTFAAGQLWSQMKVAPPADPDAATIGDDENVIVVVDSRTGEVRQCGDYSGYCVRSNPWAKSDVPAAPVALAKHAADLAREAEAKAKPAE</sequence>
<dbReference type="OrthoDB" id="7597213at2"/>
<name>A0A552UFR1_9SPHN</name>